<name>A0AAX4L420_9CREN</name>
<dbReference type="Proteomes" id="UP001432202">
    <property type="component" value="Chromosome"/>
</dbReference>
<organism evidence="1 2">
    <name type="scientific">Sulfolobus tengchongensis</name>
    <dbReference type="NCBI Taxonomy" id="207809"/>
    <lineage>
        <taxon>Archaea</taxon>
        <taxon>Thermoproteota</taxon>
        <taxon>Thermoprotei</taxon>
        <taxon>Sulfolobales</taxon>
        <taxon>Sulfolobaceae</taxon>
        <taxon>Sulfolobus</taxon>
    </lineage>
</organism>
<evidence type="ECO:0000313" key="1">
    <source>
        <dbReference type="EMBL" id="WWQ61375.1"/>
    </source>
</evidence>
<accession>A0AAX4L420</accession>
<protein>
    <submittedName>
        <fullName evidence="1">Uncharacterized protein</fullName>
    </submittedName>
</protein>
<dbReference type="AlphaFoldDB" id="A0AAX4L420"/>
<evidence type="ECO:0000313" key="2">
    <source>
        <dbReference type="Proteomes" id="UP001432202"/>
    </source>
</evidence>
<keyword evidence="2" id="KW-1185">Reference proteome</keyword>
<sequence length="180" mass="20324">MSTEIDSKNVTTDLFTINEEEELKVGEALAHILAAASIVIRLEGESEDIKNTIMKYVDLWVSKVSPLDYSPGMAEVIGSKLKRKITDVFDEIDEDELGEILDFVVNTKKKLNDKVVEVDILELEVKVERILRVLGIDVSDIKQFFDFIDIEKRANRLISLLTVAVGIASIWDGRWIAESQ</sequence>
<dbReference type="RefSeq" id="WP_338603612.1">
    <property type="nucleotide sequence ID" value="NZ_CP146016.1"/>
</dbReference>
<dbReference type="GeneID" id="89336035"/>
<gene>
    <name evidence="1" type="ORF">V6M85_04665</name>
</gene>
<proteinExistence type="predicted"/>
<dbReference type="EMBL" id="CP146016">
    <property type="protein sequence ID" value="WWQ61375.1"/>
    <property type="molecule type" value="Genomic_DNA"/>
</dbReference>
<reference evidence="1 2" key="1">
    <citation type="submission" date="2024-02" db="EMBL/GenBank/DDBJ databases">
        <title>STSV induces naive adaptation in Sulfolobus.</title>
        <authorList>
            <person name="Xiang X."/>
            <person name="Song M."/>
        </authorList>
    </citation>
    <scope>NUCLEOTIDE SEQUENCE [LARGE SCALE GENOMIC DNA]</scope>
    <source>
        <strain evidence="1 2">RT2</strain>
    </source>
</reference>